<keyword evidence="3" id="KW-0808">Transferase</keyword>
<keyword evidence="6" id="KW-0812">Transmembrane</keyword>
<protein>
    <recommendedName>
        <fullName evidence="7">Exostosin GT47 domain-containing protein</fullName>
    </recommendedName>
</protein>
<accession>A0AAQ3MKX2</accession>
<keyword evidence="6" id="KW-0472">Membrane</keyword>
<comment type="subcellular location">
    <subcellularLocation>
        <location evidence="1">Golgi apparatus membrane</location>
        <topology evidence="1">Single-pass type II membrane protein</topology>
    </subcellularLocation>
</comment>
<organism evidence="8 9">
    <name type="scientific">Vigna mungo</name>
    <name type="common">Black gram</name>
    <name type="synonym">Phaseolus mungo</name>
    <dbReference type="NCBI Taxonomy" id="3915"/>
    <lineage>
        <taxon>Eukaryota</taxon>
        <taxon>Viridiplantae</taxon>
        <taxon>Streptophyta</taxon>
        <taxon>Embryophyta</taxon>
        <taxon>Tracheophyta</taxon>
        <taxon>Spermatophyta</taxon>
        <taxon>Magnoliopsida</taxon>
        <taxon>eudicotyledons</taxon>
        <taxon>Gunneridae</taxon>
        <taxon>Pentapetalae</taxon>
        <taxon>rosids</taxon>
        <taxon>fabids</taxon>
        <taxon>Fabales</taxon>
        <taxon>Fabaceae</taxon>
        <taxon>Papilionoideae</taxon>
        <taxon>50 kb inversion clade</taxon>
        <taxon>NPAAA clade</taxon>
        <taxon>indigoferoid/millettioid clade</taxon>
        <taxon>Phaseoleae</taxon>
        <taxon>Vigna</taxon>
    </lineage>
</organism>
<dbReference type="GO" id="GO:0000139">
    <property type="term" value="C:Golgi membrane"/>
    <property type="evidence" value="ECO:0007669"/>
    <property type="project" value="UniProtKB-SubCell"/>
</dbReference>
<dbReference type="InterPro" id="IPR004263">
    <property type="entry name" value="Exostosin"/>
</dbReference>
<keyword evidence="4" id="KW-0735">Signal-anchor</keyword>
<proteinExistence type="inferred from homology"/>
<evidence type="ECO:0000256" key="4">
    <source>
        <dbReference type="ARBA" id="ARBA00022968"/>
    </source>
</evidence>
<dbReference type="InterPro" id="IPR040911">
    <property type="entry name" value="Exostosin_GT47"/>
</dbReference>
<dbReference type="AlphaFoldDB" id="A0AAQ3MKX2"/>
<reference evidence="8 9" key="1">
    <citation type="journal article" date="2023" name="Life. Sci Alliance">
        <title>Evolutionary insights into 3D genome organization and epigenetic landscape of Vigna mungo.</title>
        <authorList>
            <person name="Junaid A."/>
            <person name="Singh B."/>
            <person name="Bhatia S."/>
        </authorList>
    </citation>
    <scope>NUCLEOTIDE SEQUENCE [LARGE SCALE GENOMIC DNA]</scope>
    <source>
        <strain evidence="8">Urdbean</strain>
    </source>
</reference>
<keyword evidence="3" id="KW-0328">Glycosyltransferase</keyword>
<keyword evidence="9" id="KW-1185">Reference proteome</keyword>
<gene>
    <name evidence="8" type="ORF">V8G54_031853</name>
</gene>
<evidence type="ECO:0000313" key="9">
    <source>
        <dbReference type="Proteomes" id="UP001374535"/>
    </source>
</evidence>
<evidence type="ECO:0000256" key="2">
    <source>
        <dbReference type="ARBA" id="ARBA00010271"/>
    </source>
</evidence>
<dbReference type="Proteomes" id="UP001374535">
    <property type="component" value="Chromosome 10"/>
</dbReference>
<evidence type="ECO:0000313" key="8">
    <source>
        <dbReference type="EMBL" id="WVY92765.1"/>
    </source>
</evidence>
<keyword evidence="6" id="KW-1133">Transmembrane helix</keyword>
<evidence type="ECO:0000256" key="5">
    <source>
        <dbReference type="ARBA" id="ARBA00023034"/>
    </source>
</evidence>
<name>A0AAQ3MKX2_VIGMU</name>
<evidence type="ECO:0000259" key="7">
    <source>
        <dbReference type="Pfam" id="PF03016"/>
    </source>
</evidence>
<comment type="similarity">
    <text evidence="2">Belongs to the glycosyltransferase 47 family.</text>
</comment>
<dbReference type="PANTHER" id="PTHR11062">
    <property type="entry name" value="EXOSTOSIN HEPARAN SULFATE GLYCOSYLTRANSFERASE -RELATED"/>
    <property type="match status" value="1"/>
</dbReference>
<dbReference type="GO" id="GO:0016757">
    <property type="term" value="F:glycosyltransferase activity"/>
    <property type="evidence" value="ECO:0007669"/>
    <property type="project" value="UniProtKB-KW"/>
</dbReference>
<sequence>MLRSLPQTFRFTSHISYAVNMLLIISLVYLEILSLMEALAGLSTVIMSNYYDLPFNDILDWRKFSVILKETDVYRLKDILKSISPKHFMILNQNLVKIQKHFNWNTPPVRLDAFHMVMYELWLRRHLIRY</sequence>
<evidence type="ECO:0000256" key="6">
    <source>
        <dbReference type="SAM" id="Phobius"/>
    </source>
</evidence>
<keyword evidence="5" id="KW-0333">Golgi apparatus</keyword>
<evidence type="ECO:0000256" key="1">
    <source>
        <dbReference type="ARBA" id="ARBA00004323"/>
    </source>
</evidence>
<dbReference type="Pfam" id="PF03016">
    <property type="entry name" value="Exostosin_GT47"/>
    <property type="match status" value="1"/>
</dbReference>
<dbReference type="EMBL" id="CP144691">
    <property type="protein sequence ID" value="WVY92765.1"/>
    <property type="molecule type" value="Genomic_DNA"/>
</dbReference>
<dbReference type="PANTHER" id="PTHR11062:SF378">
    <property type="entry name" value="EXOSTOSIN GT47 DOMAIN-CONTAINING PROTEIN"/>
    <property type="match status" value="1"/>
</dbReference>
<evidence type="ECO:0000256" key="3">
    <source>
        <dbReference type="ARBA" id="ARBA00022676"/>
    </source>
</evidence>
<feature type="domain" description="Exostosin GT47" evidence="7">
    <location>
        <begin position="45"/>
        <end position="83"/>
    </location>
</feature>
<feature type="transmembrane region" description="Helical" evidence="6">
    <location>
        <begin position="21"/>
        <end position="46"/>
    </location>
</feature>